<evidence type="ECO:0000313" key="7">
    <source>
        <dbReference type="EMBL" id="AXI97544.1"/>
    </source>
</evidence>
<dbReference type="GO" id="GO:0003746">
    <property type="term" value="F:translation elongation factor activity"/>
    <property type="evidence" value="ECO:0007669"/>
    <property type="project" value="UniProtKB-UniRule"/>
</dbReference>
<evidence type="ECO:0000256" key="3">
    <source>
        <dbReference type="ARBA" id="ARBA00022917"/>
    </source>
</evidence>
<dbReference type="AlphaFoldDB" id="A0A345UAQ8"/>
<proteinExistence type="inferred from homology"/>
<dbReference type="Gene3D" id="3.30.479.20">
    <property type="entry name" value="Elongation factor Ts, dimerisation domain"/>
    <property type="match status" value="1"/>
</dbReference>
<dbReference type="Gene3D" id="1.10.8.10">
    <property type="entry name" value="DNA helicase RuvA subunit, C-terminal domain"/>
    <property type="match status" value="1"/>
</dbReference>
<accession>A0A345UAQ8</accession>
<dbReference type="SUPFAM" id="SSF46934">
    <property type="entry name" value="UBA-like"/>
    <property type="match status" value="1"/>
</dbReference>
<organism evidence="7">
    <name type="scientific">Melanthalia intermedia</name>
    <dbReference type="NCBI Taxonomy" id="172989"/>
    <lineage>
        <taxon>Eukaryota</taxon>
        <taxon>Rhodophyta</taxon>
        <taxon>Florideophyceae</taxon>
        <taxon>Rhodymeniophycidae</taxon>
        <taxon>Gracilariales</taxon>
        <taxon>Gracilariaceae</taxon>
        <taxon>Melanthalia</taxon>
    </lineage>
</organism>
<dbReference type="InterPro" id="IPR009060">
    <property type="entry name" value="UBA-like_sf"/>
</dbReference>
<keyword evidence="5" id="KW-0496">Mitochondrion</keyword>
<evidence type="ECO:0000256" key="1">
    <source>
        <dbReference type="ARBA" id="ARBA00005532"/>
    </source>
</evidence>
<dbReference type="GO" id="GO:0009507">
    <property type="term" value="C:chloroplast"/>
    <property type="evidence" value="ECO:0007669"/>
    <property type="project" value="UniProtKB-SubCell"/>
</dbReference>
<comment type="function">
    <text evidence="4">Associates with the EF-Tu.GDP complex and induces the exchange of GDP to GTP. It remains bound to the aminoacyl-tRNA.EF-Tu.GTP complex up to the GTP hydrolysis stage on the ribosome.</text>
</comment>
<dbReference type="RefSeq" id="YP_009511667.1">
    <property type="nucleotide sequence ID" value="NC_039145.1"/>
</dbReference>
<dbReference type="PANTHER" id="PTHR11741">
    <property type="entry name" value="ELONGATION FACTOR TS"/>
    <property type="match status" value="1"/>
</dbReference>
<dbReference type="GeneID" id="37624223"/>
<dbReference type="InterPro" id="IPR014039">
    <property type="entry name" value="Transl_elong_EFTs/EF1B_dimer"/>
</dbReference>
<dbReference type="NCBIfam" id="TIGR00116">
    <property type="entry name" value="tsf"/>
    <property type="match status" value="1"/>
</dbReference>
<evidence type="ECO:0000256" key="2">
    <source>
        <dbReference type="ARBA" id="ARBA00022768"/>
    </source>
</evidence>
<dbReference type="Pfam" id="PF00889">
    <property type="entry name" value="EF_TS"/>
    <property type="match status" value="1"/>
</dbReference>
<sequence>MNTQISASSVKELRTKTGAGMMDCKKALQVANGDMNIAIQVLRKKGLASAEKKSERPATDGVIESYIHTGSKIGALVELNCETDFVARRSEFRKLAKDIAMQIAASQSIIYVSINDIPQDVIDIETSIESSKDDILSKPENIRSQIINGQVDKRLRDMTLVNQPFIRDPSISVDDLIKQHIVLLGENIRIRRFQRFLLGQDLLLKQ</sequence>
<comment type="subcellular location">
    <subcellularLocation>
        <location evidence="5">Mitochondrion</location>
    </subcellularLocation>
    <subcellularLocation>
        <location evidence="4">Plastid</location>
        <location evidence="4">Chloroplast</location>
    </subcellularLocation>
</comment>
<geneLocation type="chloroplast" evidence="7"/>
<dbReference type="InterPro" id="IPR001816">
    <property type="entry name" value="Transl_elong_EFTs/EF1B"/>
</dbReference>
<dbReference type="PANTHER" id="PTHR11741:SF0">
    <property type="entry name" value="ELONGATION FACTOR TS, MITOCHONDRIAL"/>
    <property type="match status" value="1"/>
</dbReference>
<keyword evidence="2 4" id="KW-0251">Elongation factor</keyword>
<evidence type="ECO:0000256" key="5">
    <source>
        <dbReference type="HAMAP-Rule" id="MF_03135"/>
    </source>
</evidence>
<dbReference type="SUPFAM" id="SSF54713">
    <property type="entry name" value="Elongation factor Ts (EF-Ts), dimerisation domain"/>
    <property type="match status" value="1"/>
</dbReference>
<name>A0A345UAQ8_9FLOR</name>
<dbReference type="PROSITE" id="PS01127">
    <property type="entry name" value="EF_TS_2"/>
    <property type="match status" value="1"/>
</dbReference>
<dbReference type="InterPro" id="IPR018101">
    <property type="entry name" value="Transl_elong_Ts_CS"/>
</dbReference>
<evidence type="ECO:0000256" key="4">
    <source>
        <dbReference type="HAMAP-Rule" id="MF_00050"/>
    </source>
</evidence>
<dbReference type="InterPro" id="IPR036402">
    <property type="entry name" value="EF-Ts_dimer_sf"/>
</dbReference>
<dbReference type="FunFam" id="1.10.8.10:FF:000001">
    <property type="entry name" value="Elongation factor Ts"/>
    <property type="match status" value="1"/>
</dbReference>
<keyword evidence="7" id="KW-0150">Chloroplast</keyword>
<gene>
    <name evidence="4 7" type="primary">tsf</name>
</gene>
<keyword evidence="7" id="KW-0934">Plastid</keyword>
<feature type="domain" description="Translation elongation factor EFTs/EF1B dimerisation" evidence="6">
    <location>
        <begin position="59"/>
        <end position="200"/>
    </location>
</feature>
<evidence type="ECO:0000259" key="6">
    <source>
        <dbReference type="Pfam" id="PF00889"/>
    </source>
</evidence>
<comment type="similarity">
    <text evidence="1 4">Belongs to the EF-Ts family.</text>
</comment>
<dbReference type="PROSITE" id="PS01126">
    <property type="entry name" value="EF_TS_1"/>
    <property type="match status" value="1"/>
</dbReference>
<dbReference type="GO" id="GO:0005739">
    <property type="term" value="C:mitochondrion"/>
    <property type="evidence" value="ECO:0007669"/>
    <property type="project" value="UniProtKB-SubCell"/>
</dbReference>
<dbReference type="EMBL" id="MH396016">
    <property type="protein sequence ID" value="AXI97544.1"/>
    <property type="molecule type" value="Genomic_DNA"/>
</dbReference>
<keyword evidence="3 4" id="KW-0648">Protein biosynthesis</keyword>
<reference evidence="7" key="1">
    <citation type="submission" date="2018-05" db="EMBL/GenBank/DDBJ databases">
        <title>Organellar genomes of Gracilariaceae.</title>
        <authorList>
            <person name="Iha C."/>
            <person name="Oliveira M.C."/>
        </authorList>
    </citation>
    <scope>NUCLEOTIDE SEQUENCE</scope>
</reference>
<dbReference type="HAMAP" id="MF_00050">
    <property type="entry name" value="EF_Ts"/>
    <property type="match status" value="1"/>
</dbReference>
<dbReference type="Gene3D" id="1.10.286.20">
    <property type="match status" value="1"/>
</dbReference>
<protein>
    <recommendedName>
        <fullName evidence="4 5">Multifunctional fusion protein</fullName>
    </recommendedName>
    <domain>
        <recommendedName>
            <fullName evidence="4">Elongation factor Ts, chloroplastic</fullName>
            <shortName evidence="4">EF-Ts</shortName>
        </recommendedName>
    </domain>
    <domain>
        <recommendedName>
            <fullName evidence="5">Elongation factor Ts, mitochondrial</fullName>
            <shortName evidence="5">EF-TsMt</shortName>
        </recommendedName>
    </domain>
</protein>
<dbReference type="CDD" id="cd14275">
    <property type="entry name" value="UBA_EF-Ts"/>
    <property type="match status" value="1"/>
</dbReference>